<dbReference type="GO" id="GO:0000978">
    <property type="term" value="F:RNA polymerase II cis-regulatory region sequence-specific DNA binding"/>
    <property type="evidence" value="ECO:0007669"/>
    <property type="project" value="TreeGrafter"/>
</dbReference>
<keyword evidence="4 9" id="KW-0805">Transcription regulation</keyword>
<feature type="region of interest" description="Disordered" evidence="10">
    <location>
        <begin position="263"/>
        <end position="298"/>
    </location>
</feature>
<dbReference type="EMBL" id="JAUKUD010000004">
    <property type="protein sequence ID" value="KAK0746402.1"/>
    <property type="molecule type" value="Genomic_DNA"/>
</dbReference>
<sequence>MASLGLAPDEFKQLEMVRNRFAQLAESLKSVHGSVYHSDPLPSPERLQNSAQILRTTINSIQELIDDNASLFHRLVIHPSTNFPGRTNEHILQHLLRKKLEPDVESLVEEARETARAAGLDASKLGGGGSGRAGYGEDNNYGLEDGDVDDDEGDVPSDPLNEHWADIREACHDAIKDYAMNQSREAYTIEEQAMGTKNVRTGLKRSLEEDSDEDEDEDEDEEDEDEDMGGGVAGGNAAAGPGQGVLPGGTARLEPENVLWFTVRGDPNLPKNIDLESQQKEKKARKPGPGMPGSGQQR</sequence>
<evidence type="ECO:0000256" key="3">
    <source>
        <dbReference type="ARBA" id="ARBA00020637"/>
    </source>
</evidence>
<dbReference type="Pfam" id="PF10232">
    <property type="entry name" value="Med8"/>
    <property type="match status" value="1"/>
</dbReference>
<feature type="compositionally biased region" description="Acidic residues" evidence="10">
    <location>
        <begin position="209"/>
        <end position="228"/>
    </location>
</feature>
<evidence type="ECO:0000256" key="4">
    <source>
        <dbReference type="ARBA" id="ARBA00023015"/>
    </source>
</evidence>
<comment type="function">
    <text evidence="9">Component of the Mediator complex, a coactivator involved in the regulated transcription of nearly all RNA polymerase II-dependent genes. Mediator functions as a bridge to convey information from gene-specific regulatory proteins to the basal RNA polymerase II transcription machinery. Mediator is recruited to promoters by direct interactions with regulatory proteins and serves as a scaffold for the assembly of a functional preinitiation complex with RNA polymerase II and the general transcription factors.</text>
</comment>
<protein>
    <recommendedName>
        <fullName evidence="3 9">Mediator of RNA polymerase II transcription subunit 8</fullName>
    </recommendedName>
    <alternativeName>
        <fullName evidence="8 9">Mediator complex subunit 8</fullName>
    </alternativeName>
</protein>
<evidence type="ECO:0000256" key="1">
    <source>
        <dbReference type="ARBA" id="ARBA00004123"/>
    </source>
</evidence>
<comment type="similarity">
    <text evidence="2 9">Belongs to the Mediator complex subunit 8 family.</text>
</comment>
<evidence type="ECO:0000256" key="2">
    <source>
        <dbReference type="ARBA" id="ARBA00005716"/>
    </source>
</evidence>
<evidence type="ECO:0000313" key="11">
    <source>
        <dbReference type="EMBL" id="KAK0746402.1"/>
    </source>
</evidence>
<evidence type="ECO:0000256" key="8">
    <source>
        <dbReference type="ARBA" id="ARBA00031261"/>
    </source>
</evidence>
<feature type="region of interest" description="Disordered" evidence="10">
    <location>
        <begin position="119"/>
        <end position="161"/>
    </location>
</feature>
<comment type="caution">
    <text evidence="11">The sequence shown here is derived from an EMBL/GenBank/DDBJ whole genome shotgun (WGS) entry which is preliminary data.</text>
</comment>
<evidence type="ECO:0000256" key="5">
    <source>
        <dbReference type="ARBA" id="ARBA00023159"/>
    </source>
</evidence>
<evidence type="ECO:0000256" key="10">
    <source>
        <dbReference type="SAM" id="MobiDB-lite"/>
    </source>
</evidence>
<feature type="region of interest" description="Disordered" evidence="10">
    <location>
        <begin position="200"/>
        <end position="251"/>
    </location>
</feature>
<keyword evidence="6 9" id="KW-0804">Transcription</keyword>
<dbReference type="Gene3D" id="6.10.250.2610">
    <property type="match status" value="1"/>
</dbReference>
<evidence type="ECO:0000256" key="6">
    <source>
        <dbReference type="ARBA" id="ARBA00023163"/>
    </source>
</evidence>
<gene>
    <name evidence="9" type="primary">MED8</name>
    <name evidence="11" type="ORF">B0T18DRAFT_390856</name>
</gene>
<comment type="subunit">
    <text evidence="9">Component of the Mediator complex.</text>
</comment>
<reference evidence="11" key="1">
    <citation type="submission" date="2023-06" db="EMBL/GenBank/DDBJ databases">
        <title>Genome-scale phylogeny and comparative genomics of the fungal order Sordariales.</title>
        <authorList>
            <consortium name="Lawrence Berkeley National Laboratory"/>
            <person name="Hensen N."/>
            <person name="Bonometti L."/>
            <person name="Westerberg I."/>
            <person name="Brannstrom I.O."/>
            <person name="Guillou S."/>
            <person name="Cros-Aarteil S."/>
            <person name="Calhoun S."/>
            <person name="Haridas S."/>
            <person name="Kuo A."/>
            <person name="Mondo S."/>
            <person name="Pangilinan J."/>
            <person name="Riley R."/>
            <person name="LaButti K."/>
            <person name="Andreopoulos B."/>
            <person name="Lipzen A."/>
            <person name="Chen C."/>
            <person name="Yanf M."/>
            <person name="Daum C."/>
            <person name="Ng V."/>
            <person name="Clum A."/>
            <person name="Steindorff A."/>
            <person name="Ohm R."/>
            <person name="Martin F."/>
            <person name="Silar P."/>
            <person name="Natvig D."/>
            <person name="Lalanne C."/>
            <person name="Gautier V."/>
            <person name="Ament-velasquez S.L."/>
            <person name="Kruys A."/>
            <person name="Hutchinson M.I."/>
            <person name="Powell A.J."/>
            <person name="Barry K."/>
            <person name="Miller A.N."/>
            <person name="Grigoriev I.V."/>
            <person name="Debuchy R."/>
            <person name="Gladieux P."/>
            <person name="Thoren M.H."/>
            <person name="Johannesson H."/>
        </authorList>
    </citation>
    <scope>NUCLEOTIDE SEQUENCE</scope>
    <source>
        <strain evidence="11">SMH3187-1</strain>
    </source>
</reference>
<feature type="compositionally biased region" description="Acidic residues" evidence="10">
    <location>
        <begin position="144"/>
        <end position="155"/>
    </location>
</feature>
<name>A0AA40K5M4_9PEZI</name>
<accession>A0AA40K5M4</accession>
<dbReference type="GO" id="GO:0003712">
    <property type="term" value="F:transcription coregulator activity"/>
    <property type="evidence" value="ECO:0007669"/>
    <property type="project" value="InterPro"/>
</dbReference>
<dbReference type="Gene3D" id="1.20.58.1710">
    <property type="match status" value="1"/>
</dbReference>
<dbReference type="AlphaFoldDB" id="A0AA40K5M4"/>
<comment type="subcellular location">
    <subcellularLocation>
        <location evidence="1 9">Nucleus</location>
    </subcellularLocation>
</comment>
<keyword evidence="12" id="KW-1185">Reference proteome</keyword>
<evidence type="ECO:0000256" key="7">
    <source>
        <dbReference type="ARBA" id="ARBA00023242"/>
    </source>
</evidence>
<dbReference type="PANTHER" id="PTHR13074">
    <property type="entry name" value="MEDIATOR OF RNA POLYMERASE II TRANSCRIPTION SUBUNIT 8"/>
    <property type="match status" value="1"/>
</dbReference>
<dbReference type="PANTHER" id="PTHR13074:SF9">
    <property type="entry name" value="MEDIATOR OF RNA POLYMERASE II TRANSCRIPTION SUBUNIT 8"/>
    <property type="match status" value="1"/>
</dbReference>
<dbReference type="GO" id="GO:0070847">
    <property type="term" value="C:core mediator complex"/>
    <property type="evidence" value="ECO:0007669"/>
    <property type="project" value="TreeGrafter"/>
</dbReference>
<evidence type="ECO:0000256" key="9">
    <source>
        <dbReference type="RuleBase" id="RU364144"/>
    </source>
</evidence>
<dbReference type="GO" id="GO:0006357">
    <property type="term" value="P:regulation of transcription by RNA polymerase II"/>
    <property type="evidence" value="ECO:0007669"/>
    <property type="project" value="InterPro"/>
</dbReference>
<keyword evidence="7 9" id="KW-0539">Nucleus</keyword>
<dbReference type="GO" id="GO:0016592">
    <property type="term" value="C:mediator complex"/>
    <property type="evidence" value="ECO:0007669"/>
    <property type="project" value="InterPro"/>
</dbReference>
<dbReference type="InterPro" id="IPR019364">
    <property type="entry name" value="Mediatior_Med8_fun/met"/>
</dbReference>
<organism evidence="11 12">
    <name type="scientific">Schizothecium vesticola</name>
    <dbReference type="NCBI Taxonomy" id="314040"/>
    <lineage>
        <taxon>Eukaryota</taxon>
        <taxon>Fungi</taxon>
        <taxon>Dikarya</taxon>
        <taxon>Ascomycota</taxon>
        <taxon>Pezizomycotina</taxon>
        <taxon>Sordariomycetes</taxon>
        <taxon>Sordariomycetidae</taxon>
        <taxon>Sordariales</taxon>
        <taxon>Schizotheciaceae</taxon>
        <taxon>Schizothecium</taxon>
    </lineage>
</organism>
<feature type="compositionally biased region" description="Gly residues" evidence="10">
    <location>
        <begin position="125"/>
        <end position="134"/>
    </location>
</feature>
<evidence type="ECO:0000313" key="12">
    <source>
        <dbReference type="Proteomes" id="UP001172155"/>
    </source>
</evidence>
<keyword evidence="5 9" id="KW-0010">Activator</keyword>
<proteinExistence type="inferred from homology"/>
<dbReference type="Proteomes" id="UP001172155">
    <property type="component" value="Unassembled WGS sequence"/>
</dbReference>